<reference evidence="2" key="1">
    <citation type="journal article" date="2019" name="Int. J. Syst. Evol. Microbiol.">
        <title>The Global Catalogue of Microorganisms (GCM) 10K type strain sequencing project: providing services to taxonomists for standard genome sequencing and annotation.</title>
        <authorList>
            <consortium name="The Broad Institute Genomics Platform"/>
            <consortium name="The Broad Institute Genome Sequencing Center for Infectious Disease"/>
            <person name="Wu L."/>
            <person name="Ma J."/>
        </authorList>
    </citation>
    <scope>NUCLEOTIDE SEQUENCE [LARGE SCALE GENOMIC DNA]</scope>
    <source>
        <strain evidence="2">CGMCC 1.12942</strain>
    </source>
</reference>
<dbReference type="Proteomes" id="UP001596500">
    <property type="component" value="Unassembled WGS sequence"/>
</dbReference>
<dbReference type="SUPFAM" id="SSF140500">
    <property type="entry name" value="BAS1536-like"/>
    <property type="match status" value="1"/>
</dbReference>
<sequence length="80" mass="9520">MEICGTLAERMECVRRRMEKAALDLGLGHPQVYQLSQEMDRLHNMWEQACSGRKRENVYHIRSNMVPTKEANEHKRYKVM</sequence>
<dbReference type="Pfam" id="PF09388">
    <property type="entry name" value="SpoOE-like"/>
    <property type="match status" value="1"/>
</dbReference>
<organism evidence="1 2">
    <name type="scientific">Laceyella putida</name>
    <dbReference type="NCBI Taxonomy" id="110101"/>
    <lineage>
        <taxon>Bacteria</taxon>
        <taxon>Bacillati</taxon>
        <taxon>Bacillota</taxon>
        <taxon>Bacilli</taxon>
        <taxon>Bacillales</taxon>
        <taxon>Thermoactinomycetaceae</taxon>
        <taxon>Laceyella</taxon>
    </lineage>
</organism>
<dbReference type="InterPro" id="IPR036638">
    <property type="entry name" value="HLH_DNA-bd_sf"/>
</dbReference>
<dbReference type="RefSeq" id="WP_379862891.1">
    <property type="nucleotide sequence ID" value="NZ_JBHTBW010000003.1"/>
</dbReference>
<evidence type="ECO:0000313" key="1">
    <source>
        <dbReference type="EMBL" id="MFC7439710.1"/>
    </source>
</evidence>
<accession>A0ABW2RFJ6</accession>
<dbReference type="InterPro" id="IPR018540">
    <property type="entry name" value="Spo0E-like"/>
</dbReference>
<evidence type="ECO:0000313" key="2">
    <source>
        <dbReference type="Proteomes" id="UP001596500"/>
    </source>
</evidence>
<dbReference type="Gene3D" id="4.10.280.10">
    <property type="entry name" value="Helix-loop-helix DNA-binding domain"/>
    <property type="match status" value="1"/>
</dbReference>
<keyword evidence="2" id="KW-1185">Reference proteome</keyword>
<gene>
    <name evidence="1" type="ORF">ACFQNG_00805</name>
</gene>
<dbReference type="InterPro" id="IPR037208">
    <property type="entry name" value="Spo0E-like_sf"/>
</dbReference>
<dbReference type="EMBL" id="JBHTBW010000003">
    <property type="protein sequence ID" value="MFC7439710.1"/>
    <property type="molecule type" value="Genomic_DNA"/>
</dbReference>
<protein>
    <submittedName>
        <fullName evidence="1">Spo0E family sporulation regulatory protein-aspartic acid phosphatase</fullName>
    </submittedName>
</protein>
<comment type="caution">
    <text evidence="1">The sequence shown here is derived from an EMBL/GenBank/DDBJ whole genome shotgun (WGS) entry which is preliminary data.</text>
</comment>
<name>A0ABW2RFJ6_9BACL</name>
<proteinExistence type="predicted"/>